<protein>
    <submittedName>
        <fullName evidence="1">Uncharacterized protein</fullName>
    </submittedName>
</protein>
<gene>
    <name evidence="1" type="ORF">DD666_14395</name>
</gene>
<proteinExistence type="predicted"/>
<dbReference type="Proteomes" id="UP000264036">
    <property type="component" value="Unassembled WGS sequence"/>
</dbReference>
<evidence type="ECO:0000313" key="2">
    <source>
        <dbReference type="Proteomes" id="UP000264036"/>
    </source>
</evidence>
<organism evidence="1 2">
    <name type="scientific">Advenella kashmirensis</name>
    <dbReference type="NCBI Taxonomy" id="310575"/>
    <lineage>
        <taxon>Bacteria</taxon>
        <taxon>Pseudomonadati</taxon>
        <taxon>Pseudomonadota</taxon>
        <taxon>Betaproteobacteria</taxon>
        <taxon>Burkholderiales</taxon>
        <taxon>Alcaligenaceae</taxon>
    </lineage>
</organism>
<sequence length="125" mass="13958">MLCIAGPQAAVLLALLALAGRRHLAGRRAGNKRFVQIGPDGHYRLFRGVSPPGAIDGDLRILQQYWQGPLWFTLVLRDPYFPHSRPDIVTVWASGQQPDAWRRFCVLVHSAQWAHAQDVAARIAI</sequence>
<evidence type="ECO:0000313" key="1">
    <source>
        <dbReference type="EMBL" id="HBP30595.1"/>
    </source>
</evidence>
<accession>A0A356LJA1</accession>
<name>A0A356LJA1_9BURK</name>
<dbReference type="EMBL" id="DOEK01000029">
    <property type="protein sequence ID" value="HBP30595.1"/>
    <property type="molecule type" value="Genomic_DNA"/>
</dbReference>
<reference evidence="1 2" key="1">
    <citation type="journal article" date="2018" name="Nat. Biotechnol.">
        <title>A standardized bacterial taxonomy based on genome phylogeny substantially revises the tree of life.</title>
        <authorList>
            <person name="Parks D.H."/>
            <person name="Chuvochina M."/>
            <person name="Waite D.W."/>
            <person name="Rinke C."/>
            <person name="Skarshewski A."/>
            <person name="Chaumeil P.A."/>
            <person name="Hugenholtz P."/>
        </authorList>
    </citation>
    <scope>NUCLEOTIDE SEQUENCE [LARGE SCALE GENOMIC DNA]</scope>
    <source>
        <strain evidence="1">UBA10707</strain>
    </source>
</reference>
<dbReference type="AlphaFoldDB" id="A0A356LJA1"/>
<comment type="caution">
    <text evidence="1">The sequence shown here is derived from an EMBL/GenBank/DDBJ whole genome shotgun (WGS) entry which is preliminary data.</text>
</comment>